<gene>
    <name evidence="2" type="ORF">H735_21810</name>
</gene>
<keyword evidence="1" id="KW-0812">Transmembrane</keyword>
<feature type="transmembrane region" description="Helical" evidence="1">
    <location>
        <begin position="52"/>
        <end position="70"/>
    </location>
</feature>
<dbReference type="EMBL" id="JPRD01000044">
    <property type="protein sequence ID" value="KIF50943.1"/>
    <property type="molecule type" value="Genomic_DNA"/>
</dbReference>
<feature type="transmembrane region" description="Helical" evidence="1">
    <location>
        <begin position="76"/>
        <end position="98"/>
    </location>
</feature>
<organism evidence="2 3">
    <name type="scientific">Vibrio owensii CAIM 1854 = LMG 25443</name>
    <dbReference type="NCBI Taxonomy" id="1229493"/>
    <lineage>
        <taxon>Bacteria</taxon>
        <taxon>Pseudomonadati</taxon>
        <taxon>Pseudomonadota</taxon>
        <taxon>Gammaproteobacteria</taxon>
        <taxon>Vibrionales</taxon>
        <taxon>Vibrionaceae</taxon>
        <taxon>Vibrio</taxon>
    </lineage>
</organism>
<proteinExistence type="predicted"/>
<reference evidence="2 3" key="1">
    <citation type="submission" date="2014-07" db="EMBL/GenBank/DDBJ databases">
        <title>Unique and conserved regions in Vibrio harveyi and related species in comparison with the shrimp pathogen Vibrio harveyi CAIM 1792.</title>
        <authorList>
            <person name="Espinoza-Valles I."/>
            <person name="Vora G."/>
            <person name="Leekitcharoenphon P."/>
            <person name="Ussery D."/>
            <person name="Hoj L."/>
            <person name="Gomez-Gil B."/>
        </authorList>
    </citation>
    <scope>NUCLEOTIDE SEQUENCE [LARGE SCALE GENOMIC DNA]</scope>
    <source>
        <strain evidence="3">CAIM 1854 / LMG 25443</strain>
    </source>
</reference>
<keyword evidence="1" id="KW-0472">Membrane</keyword>
<comment type="caution">
    <text evidence="2">The sequence shown here is derived from an EMBL/GenBank/DDBJ whole genome shotgun (WGS) entry which is preliminary data.</text>
</comment>
<evidence type="ECO:0000256" key="1">
    <source>
        <dbReference type="SAM" id="Phobius"/>
    </source>
</evidence>
<evidence type="ECO:0000313" key="3">
    <source>
        <dbReference type="Proteomes" id="UP000031586"/>
    </source>
</evidence>
<protein>
    <recommendedName>
        <fullName evidence="4">Zn-dependent protease</fullName>
    </recommendedName>
</protein>
<dbReference type="Proteomes" id="UP000031586">
    <property type="component" value="Unassembled WGS sequence"/>
</dbReference>
<accession>A0A0C1VMA7</accession>
<evidence type="ECO:0000313" key="2">
    <source>
        <dbReference type="EMBL" id="KIF50943.1"/>
    </source>
</evidence>
<sequence length="150" mass="17443">MGDDMKYYITRYTDKLPSWQAGNARLFLITLRKGKEHDIGLLEHEKCHVRQWWALFLLMSLIGWPALYFFNGDPVMMPVSIAITGLAPALHALLYLLVRPYRQWSEVQAYKTQVAKGNYRDNSFAVRALMNPKYKLNLTESEASKLLGFW</sequence>
<dbReference type="PATRIC" id="fig|1229493.5.peg.3765"/>
<dbReference type="AlphaFoldDB" id="A0A0C1VMA7"/>
<evidence type="ECO:0008006" key="4">
    <source>
        <dbReference type="Google" id="ProtNLM"/>
    </source>
</evidence>
<name>A0A0C1VMA7_9VIBR</name>
<keyword evidence="1" id="KW-1133">Transmembrane helix</keyword>